<feature type="transmembrane region" description="Helical" evidence="1">
    <location>
        <begin position="380"/>
        <end position="396"/>
    </location>
</feature>
<evidence type="ECO:0008006" key="4">
    <source>
        <dbReference type="Google" id="ProtNLM"/>
    </source>
</evidence>
<keyword evidence="1" id="KW-0472">Membrane</keyword>
<dbReference type="PATRIC" id="fig|467210.3.peg.155"/>
<dbReference type="Proteomes" id="UP000070394">
    <property type="component" value="Unassembled WGS sequence"/>
</dbReference>
<gene>
    <name evidence="2" type="ORF">HMPREF1866_00157</name>
</gene>
<feature type="transmembrane region" description="Helical" evidence="1">
    <location>
        <begin position="331"/>
        <end position="350"/>
    </location>
</feature>
<feature type="transmembrane region" description="Helical" evidence="1">
    <location>
        <begin position="408"/>
        <end position="427"/>
    </location>
</feature>
<feature type="transmembrane region" description="Helical" evidence="1">
    <location>
        <begin position="543"/>
        <end position="561"/>
    </location>
</feature>
<feature type="transmembrane region" description="Helical" evidence="1">
    <location>
        <begin position="163"/>
        <end position="186"/>
    </location>
</feature>
<keyword evidence="1" id="KW-0812">Transmembrane</keyword>
<dbReference type="AlphaFoldDB" id="A0A134A034"/>
<evidence type="ECO:0000313" key="3">
    <source>
        <dbReference type="Proteomes" id="UP000070394"/>
    </source>
</evidence>
<feature type="transmembrane region" description="Helical" evidence="1">
    <location>
        <begin position="280"/>
        <end position="300"/>
    </location>
</feature>
<organism evidence="2 3">
    <name type="scientific">Lachnoanaerobaculum saburreum</name>
    <dbReference type="NCBI Taxonomy" id="467210"/>
    <lineage>
        <taxon>Bacteria</taxon>
        <taxon>Bacillati</taxon>
        <taxon>Bacillota</taxon>
        <taxon>Clostridia</taxon>
        <taxon>Lachnospirales</taxon>
        <taxon>Lachnospiraceae</taxon>
        <taxon>Lachnoanaerobaculum</taxon>
    </lineage>
</organism>
<proteinExistence type="predicted"/>
<name>A0A134A034_9FIRM</name>
<evidence type="ECO:0000313" key="2">
    <source>
        <dbReference type="EMBL" id="KXB61060.1"/>
    </source>
</evidence>
<feature type="transmembrane region" description="Helical" evidence="1">
    <location>
        <begin position="516"/>
        <end position="536"/>
    </location>
</feature>
<feature type="transmembrane region" description="Helical" evidence="1">
    <location>
        <begin position="206"/>
        <end position="224"/>
    </location>
</feature>
<feature type="transmembrane region" description="Helical" evidence="1">
    <location>
        <begin position="357"/>
        <end position="374"/>
    </location>
</feature>
<dbReference type="RefSeq" id="WP_060930174.1">
    <property type="nucleotide sequence ID" value="NZ_KQ959774.1"/>
</dbReference>
<keyword evidence="3" id="KW-1185">Reference proteome</keyword>
<feature type="transmembrane region" description="Helical" evidence="1">
    <location>
        <begin position="458"/>
        <end position="477"/>
    </location>
</feature>
<dbReference type="STRING" id="467210.HMPREF1866_00157"/>
<dbReference type="PROSITE" id="PS51257">
    <property type="entry name" value="PROKAR_LIPOPROTEIN"/>
    <property type="match status" value="1"/>
</dbReference>
<comment type="caution">
    <text evidence="2">The sequence shown here is derived from an EMBL/GenBank/DDBJ whole genome shotgun (WGS) entry which is preliminary data.</text>
</comment>
<reference evidence="3" key="1">
    <citation type="submission" date="2016-01" db="EMBL/GenBank/DDBJ databases">
        <authorList>
            <person name="Mitreva M."/>
            <person name="Pepin K.H."/>
            <person name="Mihindukulasuriya K.A."/>
            <person name="Fulton R."/>
            <person name="Fronick C."/>
            <person name="O'Laughlin M."/>
            <person name="Miner T."/>
            <person name="Herter B."/>
            <person name="Rosa B.A."/>
            <person name="Cordes M."/>
            <person name="Tomlinson C."/>
            <person name="Wollam A."/>
            <person name="Palsikar V.B."/>
            <person name="Mardis E.R."/>
            <person name="Wilson R.K."/>
        </authorList>
    </citation>
    <scope>NUCLEOTIDE SEQUENCE [LARGE SCALE GENOMIC DNA]</scope>
    <source>
        <strain evidence="3">DNF00896</strain>
    </source>
</reference>
<protein>
    <recommendedName>
        <fullName evidence="4">Glycosyltransferase RgtA/B/C/D-like domain-containing protein</fullName>
    </recommendedName>
</protein>
<feature type="transmembrane region" description="Helical" evidence="1">
    <location>
        <begin position="489"/>
        <end position="510"/>
    </location>
</feature>
<evidence type="ECO:0000256" key="1">
    <source>
        <dbReference type="SAM" id="Phobius"/>
    </source>
</evidence>
<dbReference type="OrthoDB" id="5056808at2"/>
<sequence>MKEKSILYLLSDKFNAMLILISVLLSCLFTFLCVPSKAWMQYKISEPTQISLTSLGEKNSSSKYSQITVDHLEIDGKSYDIPEYVESGKWNDDRNDLTWEDNKGYTGSIVLNIPIGGERKVVFSTSIYRGLVKIEYDGQQKVLDCYSPNDYFYKFDISGDARYGAGILYILKLLCVVFVSIIIFCIFKKLFEYTGKHFKNISNWDIIALLWIFLFSLFCVYSNTDSPWSQLIPWTDSDNFIYIGWSMSKGQIPYVDFFDHKGLYFFFIECLGYRLTNSYVGIWILEWLSVFIAQLLSYFTIRKYTNFAISLFGVVIGYTYTIFYLSSGNYIETFTMPWIALGIYLLGEYFDKKPYQLNNLQIFILGVSFMIAMMMRQNSTGIWFVGCYFIVMHQLAKNRYINILRYGLIFLFGAFVAFLPGLIYLVINNALKEFIEIYWIFNFKYVAGGGNKLHAIKYFGLTLLGIVVVAGAGLSIINRKKLAIYSLRITMYYCLYGFSLLFTSMSGYTWQHYAVIMLPLFPIGLLIFITNINILYNTLSSSTVKTILNCILGFLIIGFLFDKNGNLLRGIAGMNMVHYNSNNRYTVKVVSRRIREKTNKDQKISVIGNFGAYYWVSERLSISKYFYQNPLVSVNSKIKDKYLDDIKKGMPAAIVVGGTDFLEEYGDFGNEIKDFLNSNYVMDYNQEKQQLYFRKDIVQ</sequence>
<keyword evidence="1" id="KW-1133">Transmembrane helix</keyword>
<accession>A0A134A034</accession>
<feature type="transmembrane region" description="Helical" evidence="1">
    <location>
        <begin position="307"/>
        <end position="325"/>
    </location>
</feature>
<dbReference type="EMBL" id="LSDA01000004">
    <property type="protein sequence ID" value="KXB61060.1"/>
    <property type="molecule type" value="Genomic_DNA"/>
</dbReference>